<dbReference type="GO" id="GO:0005048">
    <property type="term" value="F:signal sequence binding"/>
    <property type="evidence" value="ECO:0007669"/>
    <property type="project" value="UniProtKB-UniRule"/>
</dbReference>
<reference evidence="5 6" key="1">
    <citation type="submission" date="2019-01" db="EMBL/GenBank/DDBJ databases">
        <title>Genomic insights into the origins and evolution of symbiotic genes in the Phaseolus vulgaris microsymbionts.</title>
        <authorList>
            <person name="Tong W."/>
        </authorList>
    </citation>
    <scope>NUCLEOTIDE SEQUENCE [LARGE SCALE GENOMIC DNA]</scope>
    <source>
        <strain evidence="5 6">FH23</strain>
    </source>
</reference>
<evidence type="ECO:0000256" key="4">
    <source>
        <dbReference type="HAMAP-Rule" id="MF_02200"/>
    </source>
</evidence>
<evidence type="ECO:0000313" key="6">
    <source>
        <dbReference type="Proteomes" id="UP000220927"/>
    </source>
</evidence>
<keyword evidence="2 4" id="KW-0963">Cytoplasm</keyword>
<organism evidence="5 6">
    <name type="scientific">Rhizobium acidisoli</name>
    <dbReference type="NCBI Taxonomy" id="1538158"/>
    <lineage>
        <taxon>Bacteria</taxon>
        <taxon>Pseudomonadati</taxon>
        <taxon>Pseudomonadota</taxon>
        <taxon>Alphaproteobacteria</taxon>
        <taxon>Hyphomicrobiales</taxon>
        <taxon>Rhizobiaceae</taxon>
        <taxon>Rhizobium/Agrobacterium group</taxon>
        <taxon>Rhizobium</taxon>
    </lineage>
</organism>
<dbReference type="GO" id="GO:0005737">
    <property type="term" value="C:cytoplasm"/>
    <property type="evidence" value="ECO:0007669"/>
    <property type="project" value="UniProtKB-SubCell"/>
</dbReference>
<dbReference type="Pfam" id="PF03927">
    <property type="entry name" value="NapD"/>
    <property type="match status" value="1"/>
</dbReference>
<comment type="similarity">
    <text evidence="4">Belongs to the NapD family.</text>
</comment>
<dbReference type="GO" id="GO:0051224">
    <property type="term" value="P:negative regulation of protein transport"/>
    <property type="evidence" value="ECO:0007669"/>
    <property type="project" value="UniProtKB-UniRule"/>
</dbReference>
<dbReference type="KEGG" id="rad:CO657_15070"/>
<proteinExistence type="inferred from homology"/>
<keyword evidence="6" id="KW-1185">Reference proteome</keyword>
<dbReference type="PANTHER" id="PTHR38603:SF1">
    <property type="entry name" value="CHAPERONE NAPD"/>
    <property type="match status" value="1"/>
</dbReference>
<evidence type="ECO:0000313" key="5">
    <source>
        <dbReference type="EMBL" id="QAS79305.1"/>
    </source>
</evidence>
<dbReference type="EMBL" id="CP034998">
    <property type="protein sequence ID" value="QAS79305.1"/>
    <property type="molecule type" value="Genomic_DNA"/>
</dbReference>
<comment type="subunit">
    <text evidence="4">Interacts with the cytoplasmic NapA precursor.</text>
</comment>
<dbReference type="RefSeq" id="WP_054182828.1">
    <property type="nucleotide sequence ID" value="NZ_CP034998.1"/>
</dbReference>
<dbReference type="Proteomes" id="UP000220927">
    <property type="component" value="Chromosome"/>
</dbReference>
<gene>
    <name evidence="4" type="primary">napD</name>
    <name evidence="5" type="ORF">CO657_15070</name>
</gene>
<dbReference type="PANTHER" id="PTHR38603">
    <property type="entry name" value="CHAPERONE NAPD"/>
    <property type="match status" value="1"/>
</dbReference>
<sequence>MPETPSLYHISSAVIATLPTATLSVLGQLAMMENVEVHGHGGGKIVIVIEGTSTGMMGECLSRISLFDGVISANMVFEHVETEGLR</sequence>
<name>A0AAE5TYY9_9HYPH</name>
<dbReference type="HAMAP" id="MF_02200">
    <property type="entry name" value="NapD"/>
    <property type="match status" value="1"/>
</dbReference>
<evidence type="ECO:0000256" key="1">
    <source>
        <dbReference type="ARBA" id="ARBA00004496"/>
    </source>
</evidence>
<evidence type="ECO:0000256" key="3">
    <source>
        <dbReference type="ARBA" id="ARBA00023186"/>
    </source>
</evidence>
<protein>
    <recommendedName>
        <fullName evidence="4">Chaperone NapD</fullName>
    </recommendedName>
    <alternativeName>
        <fullName evidence="4">NapA signal peptide-binding chaperone NapD</fullName>
    </alternativeName>
</protein>
<comment type="subcellular location">
    <subcellularLocation>
        <location evidence="1 4">Cytoplasm</location>
    </subcellularLocation>
</comment>
<dbReference type="Gene3D" id="3.30.70.920">
    <property type="match status" value="1"/>
</dbReference>
<dbReference type="AlphaFoldDB" id="A0AAE5TYY9"/>
<dbReference type="InterPro" id="IPR005623">
    <property type="entry name" value="Chaperone_NapD_NO3_reduct"/>
</dbReference>
<keyword evidence="3 4" id="KW-0143">Chaperone</keyword>
<comment type="function">
    <text evidence="4">Chaperone for NapA, the catalytic subunit of the periplasmic nitrate reductase. It binds directly and specifically to the twin-arginine signal peptide of NapA, preventing premature interaction with the Tat translocase and premature export.</text>
</comment>
<accession>A0AAE5TYY9</accession>
<evidence type="ECO:0000256" key="2">
    <source>
        <dbReference type="ARBA" id="ARBA00022490"/>
    </source>
</evidence>